<reference evidence="3" key="3">
    <citation type="submission" date="2015-06" db="UniProtKB">
        <authorList>
            <consortium name="EnsemblMetazoa"/>
        </authorList>
    </citation>
    <scope>IDENTIFICATION</scope>
</reference>
<keyword evidence="4" id="KW-1185">Reference proteome</keyword>
<dbReference type="HOGENOM" id="CLU_1940108_0_0_1"/>
<dbReference type="Proteomes" id="UP000014760">
    <property type="component" value="Unassembled WGS sequence"/>
</dbReference>
<accession>R7TD43</accession>
<organism evidence="2">
    <name type="scientific">Capitella teleta</name>
    <name type="common">Polychaete worm</name>
    <dbReference type="NCBI Taxonomy" id="283909"/>
    <lineage>
        <taxon>Eukaryota</taxon>
        <taxon>Metazoa</taxon>
        <taxon>Spiralia</taxon>
        <taxon>Lophotrochozoa</taxon>
        <taxon>Annelida</taxon>
        <taxon>Polychaeta</taxon>
        <taxon>Sedentaria</taxon>
        <taxon>Scolecida</taxon>
        <taxon>Capitellidae</taxon>
        <taxon>Capitella</taxon>
    </lineage>
</organism>
<gene>
    <name evidence="2" type="ORF">CAPTEDRAFT_185863</name>
</gene>
<feature type="signal peptide" evidence="1">
    <location>
        <begin position="1"/>
        <end position="19"/>
    </location>
</feature>
<sequence>MWMTLAFEIALSSLKGLQSLKLACCAIPSYTQKPCNCASSGGKPSPTQMRAWLFSRIQHLQNQGESIKTKISLTGSKTLLGFSNEPSLGFYTAIDATTEFPVIITWTLTLSLPLACASYITFKEHFIKVI</sequence>
<name>R7TD43_CAPTE</name>
<proteinExistence type="predicted"/>
<evidence type="ECO:0000313" key="4">
    <source>
        <dbReference type="Proteomes" id="UP000014760"/>
    </source>
</evidence>
<reference evidence="2 4" key="2">
    <citation type="journal article" date="2013" name="Nature">
        <title>Insights into bilaterian evolution from three spiralian genomes.</title>
        <authorList>
            <person name="Simakov O."/>
            <person name="Marletaz F."/>
            <person name="Cho S.J."/>
            <person name="Edsinger-Gonzales E."/>
            <person name="Havlak P."/>
            <person name="Hellsten U."/>
            <person name="Kuo D.H."/>
            <person name="Larsson T."/>
            <person name="Lv J."/>
            <person name="Arendt D."/>
            <person name="Savage R."/>
            <person name="Osoegawa K."/>
            <person name="de Jong P."/>
            <person name="Grimwood J."/>
            <person name="Chapman J.A."/>
            <person name="Shapiro H."/>
            <person name="Aerts A."/>
            <person name="Otillar R.P."/>
            <person name="Terry A.Y."/>
            <person name="Boore J.L."/>
            <person name="Grigoriev I.V."/>
            <person name="Lindberg D.R."/>
            <person name="Seaver E.C."/>
            <person name="Weisblat D.A."/>
            <person name="Putnam N.H."/>
            <person name="Rokhsar D.S."/>
        </authorList>
    </citation>
    <scope>NUCLEOTIDE SEQUENCE</scope>
    <source>
        <strain evidence="2 4">I ESC-2004</strain>
    </source>
</reference>
<keyword evidence="1" id="KW-0732">Signal</keyword>
<evidence type="ECO:0000313" key="2">
    <source>
        <dbReference type="EMBL" id="ELT91663.1"/>
    </source>
</evidence>
<dbReference type="EMBL" id="AMQN01002899">
    <property type="status" value="NOT_ANNOTATED_CDS"/>
    <property type="molecule type" value="Genomic_DNA"/>
</dbReference>
<protein>
    <submittedName>
        <fullName evidence="2 3">Uncharacterized protein</fullName>
    </submittedName>
</protein>
<evidence type="ECO:0000256" key="1">
    <source>
        <dbReference type="SAM" id="SignalP"/>
    </source>
</evidence>
<dbReference type="AlphaFoldDB" id="R7TD43"/>
<reference evidence="4" key="1">
    <citation type="submission" date="2012-12" db="EMBL/GenBank/DDBJ databases">
        <authorList>
            <person name="Hellsten U."/>
            <person name="Grimwood J."/>
            <person name="Chapman J.A."/>
            <person name="Shapiro H."/>
            <person name="Aerts A."/>
            <person name="Otillar R.P."/>
            <person name="Terry A.Y."/>
            <person name="Boore J.L."/>
            <person name="Simakov O."/>
            <person name="Marletaz F."/>
            <person name="Cho S.-J."/>
            <person name="Edsinger-Gonzales E."/>
            <person name="Havlak P."/>
            <person name="Kuo D.-H."/>
            <person name="Larsson T."/>
            <person name="Lv J."/>
            <person name="Arendt D."/>
            <person name="Savage R."/>
            <person name="Osoegawa K."/>
            <person name="de Jong P."/>
            <person name="Lindberg D.R."/>
            <person name="Seaver E.C."/>
            <person name="Weisblat D.A."/>
            <person name="Putnam N.H."/>
            <person name="Grigoriev I.V."/>
            <person name="Rokhsar D.S."/>
        </authorList>
    </citation>
    <scope>NUCLEOTIDE SEQUENCE</scope>
    <source>
        <strain evidence="4">I ESC-2004</strain>
    </source>
</reference>
<dbReference type="EnsemblMetazoa" id="CapteT185863">
    <property type="protein sequence ID" value="CapteP185863"/>
    <property type="gene ID" value="CapteG185863"/>
</dbReference>
<dbReference type="EMBL" id="KB310391">
    <property type="protein sequence ID" value="ELT91663.1"/>
    <property type="molecule type" value="Genomic_DNA"/>
</dbReference>
<feature type="chain" id="PRO_5008786880" evidence="1">
    <location>
        <begin position="20"/>
        <end position="130"/>
    </location>
</feature>
<evidence type="ECO:0000313" key="3">
    <source>
        <dbReference type="EnsemblMetazoa" id="CapteP185863"/>
    </source>
</evidence>